<reference evidence="1 2" key="1">
    <citation type="submission" date="2020-07" db="EMBL/GenBank/DDBJ databases">
        <authorList>
            <person name="Feng X."/>
        </authorList>
    </citation>
    <scope>NUCLEOTIDE SEQUENCE [LARGE SCALE GENOMIC DNA]</scope>
    <source>
        <strain evidence="1 2">JCM14086</strain>
    </source>
</reference>
<sequence>MNEIAPRFVPTGEGVGFVSATGASLAVVKKVAEEQGFFGLERYDLAEGFGRRTG</sequence>
<protein>
    <submittedName>
        <fullName evidence="1">Uncharacterized protein</fullName>
    </submittedName>
</protein>
<dbReference type="EMBL" id="JACHVA010000131">
    <property type="protein sequence ID" value="MBC2603740.1"/>
    <property type="molecule type" value="Genomic_DNA"/>
</dbReference>
<organism evidence="1 2">
    <name type="scientific">Puniceicoccus vermicola</name>
    <dbReference type="NCBI Taxonomy" id="388746"/>
    <lineage>
        <taxon>Bacteria</taxon>
        <taxon>Pseudomonadati</taxon>
        <taxon>Verrucomicrobiota</taxon>
        <taxon>Opitutia</taxon>
        <taxon>Puniceicoccales</taxon>
        <taxon>Puniceicoccaceae</taxon>
        <taxon>Puniceicoccus</taxon>
    </lineage>
</organism>
<name>A0A7X1E5K1_9BACT</name>
<dbReference type="RefSeq" id="WP_185694361.1">
    <property type="nucleotide sequence ID" value="NZ_JACHVA010000131.1"/>
</dbReference>
<accession>A0A7X1E5K1</accession>
<comment type="caution">
    <text evidence="1">The sequence shown here is derived from an EMBL/GenBank/DDBJ whole genome shotgun (WGS) entry which is preliminary data.</text>
</comment>
<gene>
    <name evidence="1" type="ORF">H5P30_18330</name>
</gene>
<evidence type="ECO:0000313" key="1">
    <source>
        <dbReference type="EMBL" id="MBC2603740.1"/>
    </source>
</evidence>
<keyword evidence="2" id="KW-1185">Reference proteome</keyword>
<evidence type="ECO:0000313" key="2">
    <source>
        <dbReference type="Proteomes" id="UP000525652"/>
    </source>
</evidence>
<dbReference type="AlphaFoldDB" id="A0A7X1E5K1"/>
<proteinExistence type="predicted"/>
<dbReference type="Proteomes" id="UP000525652">
    <property type="component" value="Unassembled WGS sequence"/>
</dbReference>